<dbReference type="InterPro" id="IPR005123">
    <property type="entry name" value="Oxoglu/Fe-dep_dioxygenase_dom"/>
</dbReference>
<keyword evidence="2 3" id="KW-0408">Iron</keyword>
<reference evidence="5 6" key="1">
    <citation type="journal article" date="2016" name="Sci. Rep.">
        <title>The genome sequence of the outbreeding globe artichoke constructed de novo incorporating a phase-aware low-pass sequencing strategy of F1 progeny.</title>
        <authorList>
            <person name="Scaglione D."/>
            <person name="Reyes-Chin-Wo S."/>
            <person name="Acquadro A."/>
            <person name="Froenicke L."/>
            <person name="Portis E."/>
            <person name="Beitel C."/>
            <person name="Tirone M."/>
            <person name="Mauro R."/>
            <person name="Lo Monaco A."/>
            <person name="Mauromicale G."/>
            <person name="Faccioli P."/>
            <person name="Cattivelli L."/>
            <person name="Rieseberg L."/>
            <person name="Michelmore R."/>
            <person name="Lanteri S."/>
        </authorList>
    </citation>
    <scope>NUCLEOTIDE SEQUENCE [LARGE SCALE GENOMIC DNA]</scope>
    <source>
        <strain evidence="5">2C</strain>
    </source>
</reference>
<dbReference type="AlphaFoldDB" id="A0A103XZN4"/>
<dbReference type="STRING" id="59895.A0A103XZN4"/>
<evidence type="ECO:0000313" key="5">
    <source>
        <dbReference type="EMBL" id="KVH99844.1"/>
    </source>
</evidence>
<evidence type="ECO:0000256" key="3">
    <source>
        <dbReference type="RuleBase" id="RU003682"/>
    </source>
</evidence>
<organism evidence="5 6">
    <name type="scientific">Cynara cardunculus var. scolymus</name>
    <name type="common">Globe artichoke</name>
    <name type="synonym">Cynara scolymus</name>
    <dbReference type="NCBI Taxonomy" id="59895"/>
    <lineage>
        <taxon>Eukaryota</taxon>
        <taxon>Viridiplantae</taxon>
        <taxon>Streptophyta</taxon>
        <taxon>Embryophyta</taxon>
        <taxon>Tracheophyta</taxon>
        <taxon>Spermatophyta</taxon>
        <taxon>Magnoliopsida</taxon>
        <taxon>eudicotyledons</taxon>
        <taxon>Gunneridae</taxon>
        <taxon>Pentapetalae</taxon>
        <taxon>asterids</taxon>
        <taxon>campanulids</taxon>
        <taxon>Asterales</taxon>
        <taxon>Asteraceae</taxon>
        <taxon>Carduoideae</taxon>
        <taxon>Cardueae</taxon>
        <taxon>Carduinae</taxon>
        <taxon>Cynara</taxon>
    </lineage>
</organism>
<keyword evidence="6" id="KW-1185">Reference proteome</keyword>
<dbReference type="OMA" id="TQEEINW"/>
<dbReference type="Proteomes" id="UP000243975">
    <property type="component" value="Unassembled WGS sequence"/>
</dbReference>
<feature type="domain" description="Fe2OG dioxygenase" evidence="4">
    <location>
        <begin position="198"/>
        <end position="300"/>
    </location>
</feature>
<dbReference type="Gene3D" id="2.60.120.330">
    <property type="entry name" value="B-lactam Antibiotic, Isopenicillin N Synthase, Chain"/>
    <property type="match status" value="1"/>
</dbReference>
<keyword evidence="5" id="KW-0223">Dioxygenase</keyword>
<accession>A0A103XZN4</accession>
<name>A0A103XZN4_CYNCS</name>
<sequence>MSTLSEAYGDYPIPSDITPLDFNSIDKVPETHIWSQPDLQTHQYHPQDPIIPVIDLTDPNAIDQIRQACETLGMFQVINHGVPSVLVNKVESEIRRLFGLPIQEKCKVLRSPTGATGYGTARISPFYDKGMWHEGFTIMGSCLDDAKTLWPHDFQGFCDTMDAFQNQMKLLAHNLLRLIFQSLDATQEEINWATSSHGSQGALQLNSYPSCPNPDGTLGLAAHTDTLLLTLLHQGGGVNGLEIFVEGSGWTPVKPVEDGFVVNLGDLMHIFSNSKFPVVYHRVMVNQSKQRISAAYFCGPPVESVVAPSSKFRNPCFRPLVVKEYISLKAKHFNKALSLIGQE</sequence>
<dbReference type="GO" id="GO:0016705">
    <property type="term" value="F:oxidoreductase activity, acting on paired donors, with incorporation or reduction of molecular oxygen"/>
    <property type="evidence" value="ECO:0007669"/>
    <property type="project" value="UniProtKB-ARBA"/>
</dbReference>
<evidence type="ECO:0000256" key="2">
    <source>
        <dbReference type="ARBA" id="ARBA00023004"/>
    </source>
</evidence>
<dbReference type="PROSITE" id="PS51471">
    <property type="entry name" value="FE2OG_OXY"/>
    <property type="match status" value="1"/>
</dbReference>
<dbReference type="Pfam" id="PF14226">
    <property type="entry name" value="DIOX_N"/>
    <property type="match status" value="1"/>
</dbReference>
<dbReference type="Pfam" id="PF03171">
    <property type="entry name" value="2OG-FeII_Oxy"/>
    <property type="match status" value="1"/>
</dbReference>
<keyword evidence="3" id="KW-0560">Oxidoreductase</keyword>
<dbReference type="Gramene" id="KVH99844">
    <property type="protein sequence ID" value="KVH99844"/>
    <property type="gene ID" value="Ccrd_021915"/>
</dbReference>
<dbReference type="SUPFAM" id="SSF51197">
    <property type="entry name" value="Clavaminate synthase-like"/>
    <property type="match status" value="1"/>
</dbReference>
<dbReference type="GO" id="GO:0051213">
    <property type="term" value="F:dioxygenase activity"/>
    <property type="evidence" value="ECO:0007669"/>
    <property type="project" value="UniProtKB-KW"/>
</dbReference>
<keyword evidence="1 3" id="KW-0479">Metal-binding</keyword>
<dbReference type="PANTHER" id="PTHR47990">
    <property type="entry name" value="2-OXOGLUTARATE (2OG) AND FE(II)-DEPENDENT OXYGENASE SUPERFAMILY PROTEIN-RELATED"/>
    <property type="match status" value="1"/>
</dbReference>
<evidence type="ECO:0000259" key="4">
    <source>
        <dbReference type="PROSITE" id="PS51471"/>
    </source>
</evidence>
<comment type="similarity">
    <text evidence="3">Belongs to the iron/ascorbate-dependent oxidoreductase family.</text>
</comment>
<proteinExistence type="inferred from homology"/>
<gene>
    <name evidence="5" type="ORF">Ccrd_021915</name>
</gene>
<protein>
    <submittedName>
        <fullName evidence="5">Non-heme dioxygenase N-terminal domain-containing protein</fullName>
    </submittedName>
</protein>
<dbReference type="InterPro" id="IPR050231">
    <property type="entry name" value="Iron_ascorbate_oxido_reductase"/>
</dbReference>
<dbReference type="OrthoDB" id="288590at2759"/>
<dbReference type="InterPro" id="IPR044861">
    <property type="entry name" value="IPNS-like_FE2OG_OXY"/>
</dbReference>
<evidence type="ECO:0000256" key="1">
    <source>
        <dbReference type="ARBA" id="ARBA00022723"/>
    </source>
</evidence>
<dbReference type="GO" id="GO:0046872">
    <property type="term" value="F:metal ion binding"/>
    <property type="evidence" value="ECO:0007669"/>
    <property type="project" value="UniProtKB-KW"/>
</dbReference>
<evidence type="ECO:0000313" key="6">
    <source>
        <dbReference type="Proteomes" id="UP000243975"/>
    </source>
</evidence>
<dbReference type="EMBL" id="LEKV01003412">
    <property type="protein sequence ID" value="KVH99844.1"/>
    <property type="molecule type" value="Genomic_DNA"/>
</dbReference>
<dbReference type="InterPro" id="IPR027443">
    <property type="entry name" value="IPNS-like_sf"/>
</dbReference>
<comment type="caution">
    <text evidence="5">The sequence shown here is derived from an EMBL/GenBank/DDBJ whole genome shotgun (WGS) entry which is preliminary data.</text>
</comment>
<dbReference type="InterPro" id="IPR026992">
    <property type="entry name" value="DIOX_N"/>
</dbReference>